<evidence type="ECO:0000313" key="2">
    <source>
        <dbReference type="EMBL" id="AXI76213.1"/>
    </source>
</evidence>
<name>A0A345SR58_9ACTN</name>
<keyword evidence="1" id="KW-0472">Membrane</keyword>
<keyword evidence="1" id="KW-1133">Transmembrane helix</keyword>
<dbReference type="KEGG" id="stri:C7M71_000700"/>
<dbReference type="AlphaFoldDB" id="A0A345SR58"/>
<gene>
    <name evidence="2" type="ORF">C7M71_000700</name>
</gene>
<dbReference type="EMBL" id="CP031264">
    <property type="protein sequence ID" value="AXI76213.1"/>
    <property type="molecule type" value="Genomic_DNA"/>
</dbReference>
<dbReference type="Proteomes" id="UP000249340">
    <property type="component" value="Chromosome"/>
</dbReference>
<organism evidence="2 3">
    <name type="scientific">Peterkaempfera bronchialis</name>
    <dbReference type="NCBI Taxonomy" id="2126346"/>
    <lineage>
        <taxon>Bacteria</taxon>
        <taxon>Bacillati</taxon>
        <taxon>Actinomycetota</taxon>
        <taxon>Actinomycetes</taxon>
        <taxon>Kitasatosporales</taxon>
        <taxon>Streptomycetaceae</taxon>
        <taxon>Peterkaempfera</taxon>
    </lineage>
</organism>
<feature type="transmembrane region" description="Helical" evidence="1">
    <location>
        <begin position="12"/>
        <end position="29"/>
    </location>
</feature>
<feature type="transmembrane region" description="Helical" evidence="1">
    <location>
        <begin position="35"/>
        <end position="51"/>
    </location>
</feature>
<keyword evidence="3" id="KW-1185">Reference proteome</keyword>
<keyword evidence="1" id="KW-0812">Transmembrane</keyword>
<evidence type="ECO:0000256" key="1">
    <source>
        <dbReference type="SAM" id="Phobius"/>
    </source>
</evidence>
<sequence length="62" mass="6528">MTRDKKTSSTFFLLGLVALVGGALLSALLGRYQAAPVLGCSALMLAIAWIVERRSDSSGDEV</sequence>
<dbReference type="RefSeq" id="WP_111489549.1">
    <property type="nucleotide sequence ID" value="NZ_CP031264.1"/>
</dbReference>
<proteinExistence type="predicted"/>
<evidence type="ECO:0000313" key="3">
    <source>
        <dbReference type="Proteomes" id="UP000249340"/>
    </source>
</evidence>
<protein>
    <submittedName>
        <fullName evidence="2">Uncharacterized protein</fullName>
    </submittedName>
</protein>
<reference evidence="3" key="1">
    <citation type="submission" date="2018-07" db="EMBL/GenBank/DDBJ databases">
        <title>Streptacidiphilus bronchialis DSM 106435 chromosome.</title>
        <authorList>
            <person name="Batra D."/>
            <person name="Gulvik C.A."/>
        </authorList>
    </citation>
    <scope>NUCLEOTIDE SEQUENCE [LARGE SCALE GENOMIC DNA]</scope>
    <source>
        <strain evidence="3">DSM 106435</strain>
    </source>
</reference>
<accession>A0A345SR58</accession>